<dbReference type="EC" id="2.8.2.-" evidence="3"/>
<proteinExistence type="inferred from homology"/>
<evidence type="ECO:0000313" key="5">
    <source>
        <dbReference type="Ensembl" id="ENSSHAP00000027013.1"/>
    </source>
</evidence>
<feature type="domain" description="Sulfotransferase" evidence="4">
    <location>
        <begin position="37"/>
        <end position="149"/>
    </location>
</feature>
<sequence length="151" mass="17846">MKSYLFFMVQESLPFPSSLIRDRPFPPFHLIFFNFHAGTHWMIDILSLIYSKGDPTWIKSVPAWKRSPWLEFKNNNEIFKNKKDAGLLASHLPVHLFPKSCFTSKAKMLYVARNPRDILVSLYHFKNQMPFCNVHSTFENLFEEFLQGNDE</sequence>
<dbReference type="SUPFAM" id="SSF52540">
    <property type="entry name" value="P-loop containing nucleoside triphosphate hydrolases"/>
    <property type="match status" value="1"/>
</dbReference>
<dbReference type="Gene3D" id="3.40.50.300">
    <property type="entry name" value="P-loop containing nucleotide triphosphate hydrolases"/>
    <property type="match status" value="1"/>
</dbReference>
<name>A0A7N4NQU0_SARHA</name>
<dbReference type="Ensembl" id="ENSSHAT00000048532.1">
    <property type="protein sequence ID" value="ENSSHAP00000027013.1"/>
    <property type="gene ID" value="ENSSHAG00000021385.1"/>
</dbReference>
<evidence type="ECO:0000313" key="6">
    <source>
        <dbReference type="Proteomes" id="UP000007648"/>
    </source>
</evidence>
<evidence type="ECO:0000256" key="1">
    <source>
        <dbReference type="ARBA" id="ARBA00005771"/>
    </source>
</evidence>
<organism evidence="5 6">
    <name type="scientific">Sarcophilus harrisii</name>
    <name type="common">Tasmanian devil</name>
    <name type="synonym">Sarcophilus laniarius</name>
    <dbReference type="NCBI Taxonomy" id="9305"/>
    <lineage>
        <taxon>Eukaryota</taxon>
        <taxon>Metazoa</taxon>
        <taxon>Chordata</taxon>
        <taxon>Craniata</taxon>
        <taxon>Vertebrata</taxon>
        <taxon>Euteleostomi</taxon>
        <taxon>Mammalia</taxon>
        <taxon>Metatheria</taxon>
        <taxon>Dasyuromorphia</taxon>
        <taxon>Dasyuridae</taxon>
        <taxon>Sarcophilus</taxon>
    </lineage>
</organism>
<dbReference type="InterPro" id="IPR027417">
    <property type="entry name" value="P-loop_NTPase"/>
</dbReference>
<dbReference type="InterPro" id="IPR000863">
    <property type="entry name" value="Sulfotransferase_dom"/>
</dbReference>
<evidence type="ECO:0000259" key="4">
    <source>
        <dbReference type="Pfam" id="PF00685"/>
    </source>
</evidence>
<reference evidence="5 6" key="1">
    <citation type="journal article" date="2011" name="Proc. Natl. Acad. Sci. U.S.A.">
        <title>Genetic diversity and population structure of the endangered marsupial Sarcophilus harrisii (Tasmanian devil).</title>
        <authorList>
            <person name="Miller W."/>
            <person name="Hayes V.M."/>
            <person name="Ratan A."/>
            <person name="Petersen D.C."/>
            <person name="Wittekindt N.E."/>
            <person name="Miller J."/>
            <person name="Walenz B."/>
            <person name="Knight J."/>
            <person name="Qi J."/>
            <person name="Zhao F."/>
            <person name="Wang Q."/>
            <person name="Bedoya-Reina O.C."/>
            <person name="Katiyar N."/>
            <person name="Tomsho L.P."/>
            <person name="Kasson L.M."/>
            <person name="Hardie R.A."/>
            <person name="Woodbridge P."/>
            <person name="Tindall E.A."/>
            <person name="Bertelsen M.F."/>
            <person name="Dixon D."/>
            <person name="Pyecroft S."/>
            <person name="Helgen K.M."/>
            <person name="Lesk A.M."/>
            <person name="Pringle T.H."/>
            <person name="Patterson N."/>
            <person name="Zhang Y."/>
            <person name="Kreiss A."/>
            <person name="Woods G.M."/>
            <person name="Jones M.E."/>
            <person name="Schuster S.C."/>
        </authorList>
    </citation>
    <scope>NUCLEOTIDE SEQUENCE [LARGE SCALE GENOMIC DNA]</scope>
</reference>
<reference evidence="5" key="2">
    <citation type="submission" date="2025-08" db="UniProtKB">
        <authorList>
            <consortium name="Ensembl"/>
        </authorList>
    </citation>
    <scope>IDENTIFICATION</scope>
</reference>
<accession>A0A7N4NQU0</accession>
<evidence type="ECO:0000256" key="3">
    <source>
        <dbReference type="RuleBase" id="RU361155"/>
    </source>
</evidence>
<keyword evidence="6" id="KW-1185">Reference proteome</keyword>
<reference evidence="5" key="3">
    <citation type="submission" date="2025-09" db="UniProtKB">
        <authorList>
            <consortium name="Ensembl"/>
        </authorList>
    </citation>
    <scope>IDENTIFICATION</scope>
</reference>
<evidence type="ECO:0000256" key="2">
    <source>
        <dbReference type="ARBA" id="ARBA00022679"/>
    </source>
</evidence>
<protein>
    <recommendedName>
        <fullName evidence="3">Sulfotransferase</fullName>
        <ecNumber evidence="3">2.8.2.-</ecNumber>
    </recommendedName>
</protein>
<comment type="similarity">
    <text evidence="1 3">Belongs to the sulfotransferase 1 family.</text>
</comment>
<keyword evidence="2 3" id="KW-0808">Transferase</keyword>
<dbReference type="GeneTree" id="ENSGT00940000154432"/>
<dbReference type="Pfam" id="PF00685">
    <property type="entry name" value="Sulfotransfer_1"/>
    <property type="match status" value="1"/>
</dbReference>
<dbReference type="InParanoid" id="A0A7N4NQU0"/>
<dbReference type="Proteomes" id="UP000007648">
    <property type="component" value="Unassembled WGS sequence"/>
</dbReference>
<dbReference type="GO" id="GO:0008146">
    <property type="term" value="F:sulfotransferase activity"/>
    <property type="evidence" value="ECO:0007669"/>
    <property type="project" value="InterPro"/>
</dbReference>
<dbReference type="AlphaFoldDB" id="A0A7N4NQU0"/>
<dbReference type="PANTHER" id="PTHR11783">
    <property type="entry name" value="SULFOTRANSFERASE SULT"/>
    <property type="match status" value="1"/>
</dbReference>